<sequence>MAIARAFDSVHFYMSDFSSRVVAKSGVPSDRYHLGKLILQGLRDDPDFVLQIDGAIEEFETNGSVLDRTIRCAISMQNMGLKKGDVIVLIAPNHIHLCIPMYAALNLGIIVAPQDPTLGDKELEPYFANMEPKLIFCQCDKTEILKKALKNINLHTTIVTFDKGDEFINLAEFMIKYCGDSEIKDFQSTDFDTETAVACLTTTSGTTGVPKAVALSHKNVAISLSYVWYF</sequence>
<dbReference type="EMBL" id="CM034406">
    <property type="protein sequence ID" value="KAJ0173168.1"/>
    <property type="molecule type" value="Genomic_DNA"/>
</dbReference>
<protein>
    <submittedName>
        <fullName evidence="1">Uncharacterized protein</fullName>
    </submittedName>
</protein>
<gene>
    <name evidence="1" type="ORF">K1T71_011344</name>
</gene>
<evidence type="ECO:0000313" key="2">
    <source>
        <dbReference type="Proteomes" id="UP000824533"/>
    </source>
</evidence>
<organism evidence="1 2">
    <name type="scientific">Dendrolimus kikuchii</name>
    <dbReference type="NCBI Taxonomy" id="765133"/>
    <lineage>
        <taxon>Eukaryota</taxon>
        <taxon>Metazoa</taxon>
        <taxon>Ecdysozoa</taxon>
        <taxon>Arthropoda</taxon>
        <taxon>Hexapoda</taxon>
        <taxon>Insecta</taxon>
        <taxon>Pterygota</taxon>
        <taxon>Neoptera</taxon>
        <taxon>Endopterygota</taxon>
        <taxon>Lepidoptera</taxon>
        <taxon>Glossata</taxon>
        <taxon>Ditrysia</taxon>
        <taxon>Bombycoidea</taxon>
        <taxon>Lasiocampidae</taxon>
        <taxon>Dendrolimus</taxon>
    </lineage>
</organism>
<reference evidence="1 2" key="1">
    <citation type="journal article" date="2021" name="Front. Genet.">
        <title>Chromosome-Level Genome Assembly Reveals Significant Gene Expansion in the Toll and IMD Signaling Pathways of Dendrolimus kikuchii.</title>
        <authorList>
            <person name="Zhou J."/>
            <person name="Wu P."/>
            <person name="Xiong Z."/>
            <person name="Liu N."/>
            <person name="Zhao N."/>
            <person name="Ji M."/>
            <person name="Qiu Y."/>
            <person name="Yang B."/>
        </authorList>
    </citation>
    <scope>NUCLEOTIDE SEQUENCE [LARGE SCALE GENOMIC DNA]</scope>
    <source>
        <strain evidence="1">Ann1</strain>
    </source>
</reference>
<name>A0ACC1CNK7_9NEOP</name>
<keyword evidence="2" id="KW-1185">Reference proteome</keyword>
<evidence type="ECO:0000313" key="1">
    <source>
        <dbReference type="EMBL" id="KAJ0173168.1"/>
    </source>
</evidence>
<accession>A0ACC1CNK7</accession>
<proteinExistence type="predicted"/>
<comment type="caution">
    <text evidence="1">The sequence shown here is derived from an EMBL/GenBank/DDBJ whole genome shotgun (WGS) entry which is preliminary data.</text>
</comment>
<dbReference type="Proteomes" id="UP000824533">
    <property type="component" value="Linkage Group LG20"/>
</dbReference>